<protein>
    <submittedName>
        <fullName evidence="1">Uncharacterized protein</fullName>
    </submittedName>
</protein>
<evidence type="ECO:0000313" key="1">
    <source>
        <dbReference type="EMBL" id="KAF2825265.1"/>
    </source>
</evidence>
<gene>
    <name evidence="1" type="ORF">CC86DRAFT_419116</name>
</gene>
<evidence type="ECO:0000313" key="2">
    <source>
        <dbReference type="Proteomes" id="UP000799424"/>
    </source>
</evidence>
<sequence length="163" mass="18808">MAPPELERRLKLYTKAGKRIANTLYTECSTIFGPRRWEMMVSSESTNPAFILPVRLYDMIGDIKFMVRLRKKQALYYTRKPNKTLKEIESCQTHVYFIGLMESVLGLMTIELRIRRKVEETLNSPKNDTDVTSLESSVLEASVNDFHLEAGKENPSPVNDPMF</sequence>
<organism evidence="1 2">
    <name type="scientific">Ophiobolus disseminans</name>
    <dbReference type="NCBI Taxonomy" id="1469910"/>
    <lineage>
        <taxon>Eukaryota</taxon>
        <taxon>Fungi</taxon>
        <taxon>Dikarya</taxon>
        <taxon>Ascomycota</taxon>
        <taxon>Pezizomycotina</taxon>
        <taxon>Dothideomycetes</taxon>
        <taxon>Pleosporomycetidae</taxon>
        <taxon>Pleosporales</taxon>
        <taxon>Pleosporineae</taxon>
        <taxon>Phaeosphaeriaceae</taxon>
        <taxon>Ophiobolus</taxon>
    </lineage>
</organism>
<reference evidence="1" key="1">
    <citation type="journal article" date="2020" name="Stud. Mycol.">
        <title>101 Dothideomycetes genomes: a test case for predicting lifestyles and emergence of pathogens.</title>
        <authorList>
            <person name="Haridas S."/>
            <person name="Albert R."/>
            <person name="Binder M."/>
            <person name="Bloem J."/>
            <person name="Labutti K."/>
            <person name="Salamov A."/>
            <person name="Andreopoulos B."/>
            <person name="Baker S."/>
            <person name="Barry K."/>
            <person name="Bills G."/>
            <person name="Bluhm B."/>
            <person name="Cannon C."/>
            <person name="Castanera R."/>
            <person name="Culley D."/>
            <person name="Daum C."/>
            <person name="Ezra D."/>
            <person name="Gonzalez J."/>
            <person name="Henrissat B."/>
            <person name="Kuo A."/>
            <person name="Liang C."/>
            <person name="Lipzen A."/>
            <person name="Lutzoni F."/>
            <person name="Magnuson J."/>
            <person name="Mondo S."/>
            <person name="Nolan M."/>
            <person name="Ohm R."/>
            <person name="Pangilinan J."/>
            <person name="Park H.-J."/>
            <person name="Ramirez L."/>
            <person name="Alfaro M."/>
            <person name="Sun H."/>
            <person name="Tritt A."/>
            <person name="Yoshinaga Y."/>
            <person name="Zwiers L.-H."/>
            <person name="Turgeon B."/>
            <person name="Goodwin S."/>
            <person name="Spatafora J."/>
            <person name="Crous P."/>
            <person name="Grigoriev I."/>
        </authorList>
    </citation>
    <scope>NUCLEOTIDE SEQUENCE</scope>
    <source>
        <strain evidence="1">CBS 113818</strain>
    </source>
</reference>
<dbReference type="AlphaFoldDB" id="A0A6A6ZY64"/>
<accession>A0A6A6ZY64</accession>
<dbReference type="EMBL" id="MU006228">
    <property type="protein sequence ID" value="KAF2825265.1"/>
    <property type="molecule type" value="Genomic_DNA"/>
</dbReference>
<name>A0A6A6ZY64_9PLEO</name>
<keyword evidence="2" id="KW-1185">Reference proteome</keyword>
<proteinExistence type="predicted"/>
<dbReference type="Proteomes" id="UP000799424">
    <property type="component" value="Unassembled WGS sequence"/>
</dbReference>